<evidence type="ECO:0000313" key="3">
    <source>
        <dbReference type="Proteomes" id="UP001570846"/>
    </source>
</evidence>
<organism evidence="2 3">
    <name type="scientific">Rufibacter glacialis</name>
    <dbReference type="NCBI Taxonomy" id="1259555"/>
    <lineage>
        <taxon>Bacteria</taxon>
        <taxon>Pseudomonadati</taxon>
        <taxon>Bacteroidota</taxon>
        <taxon>Cytophagia</taxon>
        <taxon>Cytophagales</taxon>
        <taxon>Hymenobacteraceae</taxon>
        <taxon>Rufibacter</taxon>
    </lineage>
</organism>
<evidence type="ECO:0000256" key="1">
    <source>
        <dbReference type="SAM" id="SignalP"/>
    </source>
</evidence>
<dbReference type="PANTHER" id="PTHR31270">
    <property type="entry name" value="GLUTAMINYL-PEPTIDE CYCLOTRANSFERASE"/>
    <property type="match status" value="1"/>
</dbReference>
<dbReference type="PANTHER" id="PTHR31270:SF1">
    <property type="entry name" value="GLUTAMINYL-PEPTIDE CYCLOTRANSFERASE"/>
    <property type="match status" value="1"/>
</dbReference>
<dbReference type="RefSeq" id="WP_225840639.1">
    <property type="nucleotide sequence ID" value="NZ_BMMG01000001.1"/>
</dbReference>
<protein>
    <submittedName>
        <fullName evidence="2">Glutaminyl-peptide cyclotransferase</fullName>
    </submittedName>
</protein>
<comment type="caution">
    <text evidence="2">The sequence shown here is derived from an EMBL/GenBank/DDBJ whole genome shotgun (WGS) entry which is preliminary data.</text>
</comment>
<proteinExistence type="predicted"/>
<gene>
    <name evidence="2" type="ORF">ACD591_14760</name>
</gene>
<sequence>MTLTFTFQLTCPTLLLCFLLLVGCANDHKKPAPLFGSSKSSANHPAVPLLNYSVVKAYPHDTTVFTQGLLVHEGHLYESTGSPEYLPHSRSMIGVVNLETGTLEVKAELDRQTYFGEGIAVLHGKMYQLTYLTNAGFVYDLPSFKKTGQFTFPSKEGWGMTTDGTHLIMSDGTNRLTYLNPTTFKAEKYLAVTEGTNALENLNELEYINGYLYANVYTTNTIVKIDPATGKVVAKLDLSSLKKDAKAKQPRALELNGIAYDDATDKIYVTGKLWPHLYEIKFPH</sequence>
<name>A0ABV4RHG3_9BACT</name>
<dbReference type="InterPro" id="IPR011044">
    <property type="entry name" value="Quino_amine_DH_bsu"/>
</dbReference>
<reference evidence="2 3" key="1">
    <citation type="submission" date="2024-08" db="EMBL/GenBank/DDBJ databases">
        <authorList>
            <person name="Wei W."/>
        </authorList>
    </citation>
    <scope>NUCLEOTIDE SEQUENCE [LARGE SCALE GENOMIC DNA]</scope>
    <source>
        <strain evidence="2 3">XU2</strain>
    </source>
</reference>
<dbReference type="Gene3D" id="2.130.10.10">
    <property type="entry name" value="YVTN repeat-like/Quinoprotein amine dehydrogenase"/>
    <property type="match status" value="1"/>
</dbReference>
<keyword evidence="3" id="KW-1185">Reference proteome</keyword>
<feature type="signal peptide" evidence="1">
    <location>
        <begin position="1"/>
        <end position="27"/>
    </location>
</feature>
<dbReference type="InterPro" id="IPR007788">
    <property type="entry name" value="QCT"/>
</dbReference>
<dbReference type="EMBL" id="JBGOGF010000008">
    <property type="protein sequence ID" value="MFA1772560.1"/>
    <property type="molecule type" value="Genomic_DNA"/>
</dbReference>
<evidence type="ECO:0000313" key="2">
    <source>
        <dbReference type="EMBL" id="MFA1772560.1"/>
    </source>
</evidence>
<accession>A0ABV4RHG3</accession>
<keyword evidence="1" id="KW-0732">Signal</keyword>
<feature type="chain" id="PRO_5046476026" evidence="1">
    <location>
        <begin position="28"/>
        <end position="284"/>
    </location>
</feature>
<dbReference type="InterPro" id="IPR015943">
    <property type="entry name" value="WD40/YVTN_repeat-like_dom_sf"/>
</dbReference>
<dbReference type="Proteomes" id="UP001570846">
    <property type="component" value="Unassembled WGS sequence"/>
</dbReference>
<dbReference type="SUPFAM" id="SSF50969">
    <property type="entry name" value="YVTN repeat-like/Quinoprotein amine dehydrogenase"/>
    <property type="match status" value="1"/>
</dbReference>
<dbReference type="Pfam" id="PF05096">
    <property type="entry name" value="Glu_cyclase_2"/>
    <property type="match status" value="1"/>
</dbReference>